<gene>
    <name evidence="1" type="ORF">D1639_04535</name>
</gene>
<dbReference type="AlphaFoldDB" id="A0A7C9NC87"/>
<comment type="caution">
    <text evidence="1">The sequence shown here is derived from an EMBL/GenBank/DDBJ whole genome shotgun (WGS) entry which is preliminary data.</text>
</comment>
<proteinExistence type="predicted"/>
<reference evidence="1" key="1">
    <citation type="submission" date="2018-08" db="EMBL/GenBank/DDBJ databases">
        <title>Murine metabolic-syndrome-specific gut microbial biobank.</title>
        <authorList>
            <person name="Liu C."/>
        </authorList>
    </citation>
    <scope>NUCLEOTIDE SEQUENCE [LARGE SCALE GENOMIC DNA]</scope>
    <source>
        <strain evidence="1">Z82</strain>
    </source>
</reference>
<accession>A0A7C9NC87</accession>
<evidence type="ECO:0000313" key="1">
    <source>
        <dbReference type="EMBL" id="NBI34308.1"/>
    </source>
</evidence>
<dbReference type="EMBL" id="QWKH01000021">
    <property type="protein sequence ID" value="NBI34308.1"/>
    <property type="molecule type" value="Genomic_DNA"/>
</dbReference>
<protein>
    <submittedName>
        <fullName evidence="1">Uncharacterized protein</fullName>
    </submittedName>
</protein>
<name>A0A7C9NC87_9BACT</name>
<organism evidence="1">
    <name type="scientific">Muribaculaceae bacterium Z82</name>
    <dbReference type="NCBI Taxonomy" id="2304548"/>
    <lineage>
        <taxon>Bacteria</taxon>
        <taxon>Pseudomonadati</taxon>
        <taxon>Bacteroidota</taxon>
        <taxon>Bacteroidia</taxon>
        <taxon>Bacteroidales</taxon>
        <taxon>Muribaculaceae</taxon>
    </lineage>
</organism>
<sequence>MDEAYSAEGERPPTEPDDALDRASVLFQHNPGFRQAFLRILQRCRDEAVELANLEATVEEVPGYPKLKQPPYFPIRWLHETGALEELYLDSDGRLHDGAEVAELDEDAFDDLVVAFAYRTTELGSKLAERFSPRNRLAQLLADEPDRQQTYCELLAFLTQKRSFAQIEALLRGRDVLVGTARDGIALQPSLFIDKLESVGAVAYDGGWQTTPEGKELIEG</sequence>